<comment type="caution">
    <text evidence="2">The sequence shown here is derived from an EMBL/GenBank/DDBJ whole genome shotgun (WGS) entry which is preliminary data.</text>
</comment>
<evidence type="ECO:0008006" key="4">
    <source>
        <dbReference type="Google" id="ProtNLM"/>
    </source>
</evidence>
<accession>A0A0Q3LN22</accession>
<organism evidence="2 3">
    <name type="scientific">Chryseobacterium aquaticum</name>
    <dbReference type="NCBI Taxonomy" id="452084"/>
    <lineage>
        <taxon>Bacteria</taxon>
        <taxon>Pseudomonadati</taxon>
        <taxon>Bacteroidota</taxon>
        <taxon>Flavobacteriia</taxon>
        <taxon>Flavobacteriales</taxon>
        <taxon>Weeksellaceae</taxon>
        <taxon>Chryseobacterium group</taxon>
        <taxon>Chryseobacterium</taxon>
    </lineage>
</organism>
<evidence type="ECO:0000313" key="3">
    <source>
        <dbReference type="Proteomes" id="UP000051682"/>
    </source>
</evidence>
<evidence type="ECO:0000256" key="1">
    <source>
        <dbReference type="SAM" id="SignalP"/>
    </source>
</evidence>
<gene>
    <name evidence="2" type="ORF">AR438_16030</name>
</gene>
<proteinExistence type="predicted"/>
<dbReference type="Proteomes" id="UP000051682">
    <property type="component" value="Unassembled WGS sequence"/>
</dbReference>
<keyword evidence="3" id="KW-1185">Reference proteome</keyword>
<dbReference type="EMBL" id="LLYZ01000020">
    <property type="protein sequence ID" value="KQK24689.1"/>
    <property type="molecule type" value="Genomic_DNA"/>
</dbReference>
<protein>
    <recommendedName>
        <fullName evidence="4">DUF4843 domain-containing protein</fullName>
    </recommendedName>
</protein>
<sequence length="144" mass="15748">MKQIYKSKKLHRLSFLVVALFSVVSVMNSCKEDDEDEFQDYLVQFEVKAVKGTGSGDPVLKTIVTQVGVSQNTTFNPPGITWKSDEFFVNSSQSQLNLDANALLPNADSKLIVTLYVDGVVAKSDTAIGSGTKDASIDYSFLEL</sequence>
<evidence type="ECO:0000313" key="2">
    <source>
        <dbReference type="EMBL" id="KQK24689.1"/>
    </source>
</evidence>
<name>A0A0Q3LN22_9FLAO</name>
<reference evidence="2 3" key="1">
    <citation type="submission" date="2015-10" db="EMBL/GenBank/DDBJ databases">
        <title>Chryseobacterium aquaticum genome.</title>
        <authorList>
            <person name="Newman J.D."/>
            <person name="Ferguson M.B."/>
            <person name="Miller J.R."/>
        </authorList>
    </citation>
    <scope>NUCLEOTIDE SEQUENCE [LARGE SCALE GENOMIC DNA]</scope>
    <source>
        <strain evidence="2 3">KCTC 12483</strain>
    </source>
</reference>
<dbReference type="OrthoDB" id="1273425at2"/>
<dbReference type="RefSeq" id="WP_050378706.1">
    <property type="nucleotide sequence ID" value="NZ_LLYZ01000020.1"/>
</dbReference>
<feature type="signal peptide" evidence="1">
    <location>
        <begin position="1"/>
        <end position="28"/>
    </location>
</feature>
<dbReference type="AlphaFoldDB" id="A0A0Q3LN22"/>
<keyword evidence="1" id="KW-0732">Signal</keyword>
<feature type="chain" id="PRO_5006205259" description="DUF4843 domain-containing protein" evidence="1">
    <location>
        <begin position="29"/>
        <end position="144"/>
    </location>
</feature>